<dbReference type="STRING" id="762051.LKI_03695"/>
<dbReference type="Proteomes" id="UP000002362">
    <property type="component" value="Chromosome"/>
</dbReference>
<evidence type="ECO:0000313" key="3">
    <source>
        <dbReference type="Proteomes" id="UP000002362"/>
    </source>
</evidence>
<proteinExistence type="predicted"/>
<dbReference type="KEGG" id="lki:LKI_03695"/>
<accession>D5T1Y2</accession>
<organism evidence="2 3">
    <name type="scientific">Leuconostoc kimchii (strain IMSNU 11154 / KCTC 2386 / IH25)</name>
    <dbReference type="NCBI Taxonomy" id="762051"/>
    <lineage>
        <taxon>Bacteria</taxon>
        <taxon>Bacillati</taxon>
        <taxon>Bacillota</taxon>
        <taxon>Bacilli</taxon>
        <taxon>Lactobacillales</taxon>
        <taxon>Lactobacillaceae</taxon>
        <taxon>Leuconostoc</taxon>
    </lineage>
</organism>
<evidence type="ECO:0000256" key="1">
    <source>
        <dbReference type="SAM" id="Phobius"/>
    </source>
</evidence>
<evidence type="ECO:0000313" key="2">
    <source>
        <dbReference type="EMBL" id="ADG40281.1"/>
    </source>
</evidence>
<keyword evidence="1" id="KW-0812">Transmembrane</keyword>
<dbReference type="AlphaFoldDB" id="D5T1Y2"/>
<name>D5T1Y2_LEUKI</name>
<gene>
    <name evidence="2" type="ordered locus">LKI_03695</name>
</gene>
<reference evidence="2 3" key="1">
    <citation type="journal article" date="2010" name="J. Bacteriol.">
        <title>Complete genome sequence analysis of Leuconostoc kimchii IMSNU 11154.</title>
        <authorList>
            <person name="Oh H.M."/>
            <person name="Cho Y.J."/>
            <person name="Kim B.K."/>
            <person name="Roe J.H."/>
            <person name="Kang S.O."/>
            <person name="Nahm B.H."/>
            <person name="Jeong G."/>
            <person name="Han H.U."/>
            <person name="Chun J."/>
        </authorList>
    </citation>
    <scope>NUCLEOTIDE SEQUENCE [LARGE SCALE GENOMIC DNA]</scope>
    <source>
        <strain evidence="3">IMSNU 11154 / KCTC 2386 / IH25</strain>
    </source>
</reference>
<keyword evidence="1" id="KW-1133">Transmembrane helix</keyword>
<protein>
    <submittedName>
        <fullName evidence="2">Uncharacterized protein</fullName>
    </submittedName>
</protein>
<keyword evidence="1" id="KW-0472">Membrane</keyword>
<sequence length="25" mass="2944">MIVDAIYAMTIIIVDYLVDLIRYLL</sequence>
<dbReference type="EMBL" id="CP001758">
    <property type="protein sequence ID" value="ADG40281.1"/>
    <property type="molecule type" value="Genomic_DNA"/>
</dbReference>
<dbReference type="HOGENOM" id="CLU_3419002_0_0_9"/>
<feature type="transmembrane region" description="Helical" evidence="1">
    <location>
        <begin position="6"/>
        <end position="24"/>
    </location>
</feature>